<dbReference type="Proteomes" id="UP000035661">
    <property type="component" value="Chromosome"/>
</dbReference>
<dbReference type="InterPro" id="IPR003439">
    <property type="entry name" value="ABC_transporter-like_ATP-bd"/>
</dbReference>
<dbReference type="CDD" id="cd03255">
    <property type="entry name" value="ABC_MJ0796_LolCDE_FtsE"/>
    <property type="match status" value="1"/>
</dbReference>
<proteinExistence type="inferred from homology"/>
<dbReference type="RefSeq" id="WP_047791574.1">
    <property type="nucleotide sequence ID" value="NZ_CP011856.1"/>
</dbReference>
<dbReference type="PANTHER" id="PTHR42798:SF7">
    <property type="entry name" value="ALPHA-D-RIBOSE 1-METHYLPHOSPHONATE 5-TRIPHOSPHATE SYNTHASE SUBUNIT PHNL"/>
    <property type="match status" value="1"/>
</dbReference>
<dbReference type="PANTHER" id="PTHR42798">
    <property type="entry name" value="LIPOPROTEIN-RELEASING SYSTEM ATP-BINDING PROTEIN LOLD"/>
    <property type="match status" value="1"/>
</dbReference>
<dbReference type="Pfam" id="PF00005">
    <property type="entry name" value="ABC_tran"/>
    <property type="match status" value="1"/>
</dbReference>
<dbReference type="PROSITE" id="PS50893">
    <property type="entry name" value="ABC_TRANSPORTER_2"/>
    <property type="match status" value="1"/>
</dbReference>
<comment type="similarity">
    <text evidence="1">Belongs to the ABC transporter superfamily.</text>
</comment>
<evidence type="ECO:0000313" key="7">
    <source>
        <dbReference type="Proteomes" id="UP000035661"/>
    </source>
</evidence>
<reference evidence="6 7" key="1">
    <citation type="journal article" date="2015" name="Genome Biol. Evol.">
        <title>Found and Lost: The Fates of Horizontally Acquired Genes in Arthropod-Symbiotic Spiroplasma.</title>
        <authorList>
            <person name="Lo W.S."/>
            <person name="Gasparich G.E."/>
            <person name="Kuo C.H."/>
        </authorList>
    </citation>
    <scope>NUCLEOTIDE SEQUENCE [LARGE SCALE GENOMIC DNA]</scope>
    <source>
        <strain evidence="7">TDA-040725-5</strain>
    </source>
</reference>
<keyword evidence="4 6" id="KW-0067">ATP-binding</keyword>
<dbReference type="KEGG" id="seri:SERIO_v1c08020"/>
<dbReference type="InterPro" id="IPR017871">
    <property type="entry name" value="ABC_transporter-like_CS"/>
</dbReference>
<dbReference type="SUPFAM" id="SSF52540">
    <property type="entry name" value="P-loop containing nucleoside triphosphate hydrolases"/>
    <property type="match status" value="1"/>
</dbReference>
<dbReference type="EMBL" id="CP011856">
    <property type="protein sequence ID" value="AKM54364.1"/>
    <property type="molecule type" value="Genomic_DNA"/>
</dbReference>
<dbReference type="AlphaFoldDB" id="A0A0H3XLH6"/>
<feature type="domain" description="ABC transporter" evidence="5">
    <location>
        <begin position="1"/>
        <end position="234"/>
    </location>
</feature>
<dbReference type="PROSITE" id="PS00211">
    <property type="entry name" value="ABC_TRANSPORTER_1"/>
    <property type="match status" value="1"/>
</dbReference>
<sequence>MKKAIIIKNVSKTNILNAINLEIEHQEIIAIMGFSGSGKTTLLNLISGLDSPTTGTIELNGTNLTKLKEPQLTKFRSQNISYIFQDYKLIDYLTIKENILITQRINHQKIDNNKLDYLVKTLNLEQVKNLKINYLSGGQKQRVSIARALIGNNNFIFADEPTGALDLITRDQILKELINNVRHFQKTLIIVTHDPYVAQYADRIIFIADHQIESIHPQLQLDDIEKKMKALFKNV</sequence>
<dbReference type="GO" id="GO:0005524">
    <property type="term" value="F:ATP binding"/>
    <property type="evidence" value="ECO:0007669"/>
    <property type="project" value="UniProtKB-KW"/>
</dbReference>
<gene>
    <name evidence="6" type="ORF">SERIO_v1c08020</name>
</gene>
<evidence type="ECO:0000259" key="5">
    <source>
        <dbReference type="PROSITE" id="PS50893"/>
    </source>
</evidence>
<name>A0A0H3XLH6_9MOLU</name>
<reference evidence="7" key="2">
    <citation type="submission" date="2015-06" db="EMBL/GenBank/DDBJ databases">
        <title>Complete genome sequence of Spiroplasma eriocheiris TDA-040725-5 (DSM 21848).</title>
        <authorList>
            <person name="Lo W.-S."/>
            <person name="Kuo C.-H."/>
        </authorList>
    </citation>
    <scope>NUCLEOTIDE SEQUENCE [LARGE SCALE GENOMIC DNA]</scope>
    <source>
        <strain evidence="7">TDA-040725-5</strain>
    </source>
</reference>
<dbReference type="InterPro" id="IPR027417">
    <property type="entry name" value="P-loop_NTPase"/>
</dbReference>
<evidence type="ECO:0000256" key="3">
    <source>
        <dbReference type="ARBA" id="ARBA00022741"/>
    </source>
</evidence>
<evidence type="ECO:0000256" key="2">
    <source>
        <dbReference type="ARBA" id="ARBA00022448"/>
    </source>
</evidence>
<evidence type="ECO:0000256" key="1">
    <source>
        <dbReference type="ARBA" id="ARBA00005417"/>
    </source>
</evidence>
<evidence type="ECO:0000256" key="4">
    <source>
        <dbReference type="ARBA" id="ARBA00022840"/>
    </source>
</evidence>
<dbReference type="STRING" id="315358.SERIO_v1c08020"/>
<accession>A0A0H3XLH6</accession>
<organism evidence="6 7">
    <name type="scientific">Spiroplasma eriocheiris</name>
    <dbReference type="NCBI Taxonomy" id="315358"/>
    <lineage>
        <taxon>Bacteria</taxon>
        <taxon>Bacillati</taxon>
        <taxon>Mycoplasmatota</taxon>
        <taxon>Mollicutes</taxon>
        <taxon>Entomoplasmatales</taxon>
        <taxon>Spiroplasmataceae</taxon>
        <taxon>Spiroplasma</taxon>
    </lineage>
</organism>
<dbReference type="Gene3D" id="3.40.50.300">
    <property type="entry name" value="P-loop containing nucleotide triphosphate hydrolases"/>
    <property type="match status" value="1"/>
</dbReference>
<keyword evidence="2" id="KW-0813">Transport</keyword>
<dbReference type="PATRIC" id="fig|743698.3.peg.808"/>
<keyword evidence="7" id="KW-1185">Reference proteome</keyword>
<protein>
    <submittedName>
        <fullName evidence="6">Bacitracin ABC transporter ATP-binding protein</fullName>
    </submittedName>
</protein>
<dbReference type="InterPro" id="IPR003593">
    <property type="entry name" value="AAA+_ATPase"/>
</dbReference>
<dbReference type="InterPro" id="IPR017911">
    <property type="entry name" value="MacB-like_ATP-bd"/>
</dbReference>
<dbReference type="GO" id="GO:0016887">
    <property type="term" value="F:ATP hydrolysis activity"/>
    <property type="evidence" value="ECO:0007669"/>
    <property type="project" value="InterPro"/>
</dbReference>
<dbReference type="SMART" id="SM00382">
    <property type="entry name" value="AAA"/>
    <property type="match status" value="1"/>
</dbReference>
<keyword evidence="3" id="KW-0547">Nucleotide-binding</keyword>
<evidence type="ECO:0000313" key="6">
    <source>
        <dbReference type="EMBL" id="AKM54364.1"/>
    </source>
</evidence>